<keyword evidence="7" id="KW-1185">Reference proteome</keyword>
<dbReference type="PANTHER" id="PTHR43491">
    <property type="entry name" value="UDP-N-ACETYL-D-MANNOSAMINE DEHYDROGENASE"/>
    <property type="match status" value="1"/>
</dbReference>
<dbReference type="SMART" id="SM00984">
    <property type="entry name" value="UDPG_MGDP_dh_C"/>
    <property type="match status" value="1"/>
</dbReference>
<dbReference type="GO" id="GO:0016616">
    <property type="term" value="F:oxidoreductase activity, acting on the CH-OH group of donors, NAD or NADP as acceptor"/>
    <property type="evidence" value="ECO:0007669"/>
    <property type="project" value="InterPro"/>
</dbReference>
<dbReference type="InterPro" id="IPR014026">
    <property type="entry name" value="UDP-Glc/GDP-Man_DH_dimer"/>
</dbReference>
<gene>
    <name evidence="6" type="ORF">GTP77_22460</name>
</gene>
<dbReference type="GO" id="GO:0016628">
    <property type="term" value="F:oxidoreductase activity, acting on the CH-CH group of donors, NAD or NADP as acceptor"/>
    <property type="evidence" value="ECO:0007669"/>
    <property type="project" value="InterPro"/>
</dbReference>
<keyword evidence="2" id="KW-0560">Oxidoreductase</keyword>
<reference evidence="6 7" key="1">
    <citation type="submission" date="2019-12" db="EMBL/GenBank/DDBJ databases">
        <title>Novel species isolated from a subtropical stream in China.</title>
        <authorList>
            <person name="Lu H."/>
        </authorList>
    </citation>
    <scope>NUCLEOTIDE SEQUENCE [LARGE SCALE GENOMIC DNA]</scope>
    <source>
        <strain evidence="6 7">FT127W</strain>
    </source>
</reference>
<dbReference type="InterPro" id="IPR017476">
    <property type="entry name" value="UDP-Glc/GDP-Man"/>
</dbReference>
<dbReference type="NCBIfam" id="TIGR03026">
    <property type="entry name" value="NDP-sugDHase"/>
    <property type="match status" value="1"/>
</dbReference>
<dbReference type="GO" id="GO:0000271">
    <property type="term" value="P:polysaccharide biosynthetic process"/>
    <property type="evidence" value="ECO:0007669"/>
    <property type="project" value="InterPro"/>
</dbReference>
<dbReference type="SUPFAM" id="SSF51735">
    <property type="entry name" value="NAD(P)-binding Rossmann-fold domains"/>
    <property type="match status" value="1"/>
</dbReference>
<dbReference type="SUPFAM" id="SSF48179">
    <property type="entry name" value="6-phosphogluconate dehydrogenase C-terminal domain-like"/>
    <property type="match status" value="1"/>
</dbReference>
<evidence type="ECO:0000256" key="1">
    <source>
        <dbReference type="ARBA" id="ARBA00006601"/>
    </source>
</evidence>
<dbReference type="InterPro" id="IPR028359">
    <property type="entry name" value="UDP_ManNAc/GlcNAc_DH"/>
</dbReference>
<dbReference type="SUPFAM" id="SSF52413">
    <property type="entry name" value="UDP-glucose/GDP-mannose dehydrogenase C-terminal domain"/>
    <property type="match status" value="1"/>
</dbReference>
<dbReference type="PIRSF" id="PIRSF500136">
    <property type="entry name" value="UDP_ManNAc_DH"/>
    <property type="match status" value="1"/>
</dbReference>
<evidence type="ECO:0000313" key="7">
    <source>
        <dbReference type="Proteomes" id="UP000450676"/>
    </source>
</evidence>
<name>A0A7X4HG08_9BURK</name>
<dbReference type="Pfam" id="PF03721">
    <property type="entry name" value="UDPG_MGDP_dh_N"/>
    <property type="match status" value="1"/>
</dbReference>
<evidence type="ECO:0000256" key="2">
    <source>
        <dbReference type="ARBA" id="ARBA00023002"/>
    </source>
</evidence>
<evidence type="ECO:0000256" key="4">
    <source>
        <dbReference type="PIRNR" id="PIRNR000124"/>
    </source>
</evidence>
<keyword evidence="3" id="KW-0520">NAD</keyword>
<dbReference type="GO" id="GO:0051287">
    <property type="term" value="F:NAD binding"/>
    <property type="evidence" value="ECO:0007669"/>
    <property type="project" value="InterPro"/>
</dbReference>
<dbReference type="AlphaFoldDB" id="A0A7X4HG08"/>
<dbReference type="InterPro" id="IPR008927">
    <property type="entry name" value="6-PGluconate_DH-like_C_sf"/>
</dbReference>
<organism evidence="6 7">
    <name type="scientific">Pseudoduganella aquatica</name>
    <dbReference type="NCBI Taxonomy" id="2660641"/>
    <lineage>
        <taxon>Bacteria</taxon>
        <taxon>Pseudomonadati</taxon>
        <taxon>Pseudomonadota</taxon>
        <taxon>Betaproteobacteria</taxon>
        <taxon>Burkholderiales</taxon>
        <taxon>Oxalobacteraceae</taxon>
        <taxon>Telluria group</taxon>
        <taxon>Pseudoduganella</taxon>
    </lineage>
</organism>
<accession>A0A7X4HG08</accession>
<dbReference type="Gene3D" id="3.40.50.720">
    <property type="entry name" value="NAD(P)-binding Rossmann-like Domain"/>
    <property type="match status" value="2"/>
</dbReference>
<evidence type="ECO:0000259" key="5">
    <source>
        <dbReference type="SMART" id="SM00984"/>
    </source>
</evidence>
<sequence>MNNAKVVAVVGLGYVGLPLAVEFGKKRPTIGFDLSERKIDSYRRHCDPTGEVSSEQLAAATQLRVTSDPADLAGADYLVVAVPTPVDQAHNPDFTPLIGASITVGRNLKKGAIVVFESTVYPGATEEVCVPILERESGLKWKEDFHVGYSPERINPGDKLHTLTTILKVVSGDDAATLDEVAALYESIVTAGVYRASSVKVAEAAKVIENTQRDLNIALMNELALIFDKIGIDTLEVLQAAGTKWNFLPFRPGLVGGHCIGVDPYYLTHKADMVGYHPQVILAGRRINDGMAKFVAEKTVKTMIAAGCHVKGSRVNVIGLTFKENCPDLRNSKVADIIAELKSYGVEVHVHDPVAEADEALHEYGVELERWEDLPRADAIVAAVPHKELLAIPFGELCAKLTPMGCFIDVKSAFDLAPISAAGHAVWRL</sequence>
<comment type="caution">
    <text evidence="6">The sequence shown here is derived from an EMBL/GenBank/DDBJ whole genome shotgun (WGS) entry which is preliminary data.</text>
</comment>
<comment type="similarity">
    <text evidence="1 4">Belongs to the UDP-glucose/GDP-mannose dehydrogenase family.</text>
</comment>
<dbReference type="InterPro" id="IPR036291">
    <property type="entry name" value="NAD(P)-bd_dom_sf"/>
</dbReference>
<dbReference type="Proteomes" id="UP000450676">
    <property type="component" value="Unassembled WGS sequence"/>
</dbReference>
<dbReference type="EMBL" id="WWCU01000032">
    <property type="protein sequence ID" value="MYN10088.1"/>
    <property type="molecule type" value="Genomic_DNA"/>
</dbReference>
<dbReference type="Pfam" id="PF03720">
    <property type="entry name" value="UDPG_MGDP_dh_C"/>
    <property type="match status" value="1"/>
</dbReference>
<dbReference type="RefSeq" id="WP_161074385.1">
    <property type="nucleotide sequence ID" value="NZ_CP086370.1"/>
</dbReference>
<proteinExistence type="inferred from homology"/>
<dbReference type="InterPro" id="IPR014027">
    <property type="entry name" value="UDP-Glc/GDP-Man_DH_C"/>
</dbReference>
<dbReference type="Pfam" id="PF00984">
    <property type="entry name" value="UDPG_MGDP_dh"/>
    <property type="match status" value="1"/>
</dbReference>
<evidence type="ECO:0000256" key="3">
    <source>
        <dbReference type="ARBA" id="ARBA00023027"/>
    </source>
</evidence>
<evidence type="ECO:0000313" key="6">
    <source>
        <dbReference type="EMBL" id="MYN10088.1"/>
    </source>
</evidence>
<feature type="domain" description="UDP-glucose/GDP-mannose dehydrogenase C-terminal" evidence="5">
    <location>
        <begin position="316"/>
        <end position="416"/>
    </location>
</feature>
<dbReference type="PIRSF" id="PIRSF000124">
    <property type="entry name" value="UDPglc_GDPman_dh"/>
    <property type="match status" value="1"/>
</dbReference>
<dbReference type="PANTHER" id="PTHR43491:SF2">
    <property type="entry name" value="UDP-N-ACETYL-D-MANNOSAMINE DEHYDROGENASE"/>
    <property type="match status" value="1"/>
</dbReference>
<dbReference type="InterPro" id="IPR001732">
    <property type="entry name" value="UDP-Glc/GDP-Man_DH_N"/>
</dbReference>
<protein>
    <submittedName>
        <fullName evidence="6">Nucleotide sugar dehydrogenase</fullName>
    </submittedName>
</protein>
<dbReference type="InterPro" id="IPR036220">
    <property type="entry name" value="UDP-Glc/GDP-Man_DH_C_sf"/>
</dbReference>